<evidence type="ECO:0000313" key="3">
    <source>
        <dbReference type="EMBL" id="CAH4035694.1"/>
    </source>
</evidence>
<name>A0A9P0TPV0_PIEBR</name>
<organism evidence="3 4">
    <name type="scientific">Pieris brassicae</name>
    <name type="common">White butterfly</name>
    <name type="synonym">Large white butterfly</name>
    <dbReference type="NCBI Taxonomy" id="7116"/>
    <lineage>
        <taxon>Eukaryota</taxon>
        <taxon>Metazoa</taxon>
        <taxon>Ecdysozoa</taxon>
        <taxon>Arthropoda</taxon>
        <taxon>Hexapoda</taxon>
        <taxon>Insecta</taxon>
        <taxon>Pterygota</taxon>
        <taxon>Neoptera</taxon>
        <taxon>Endopterygota</taxon>
        <taxon>Lepidoptera</taxon>
        <taxon>Glossata</taxon>
        <taxon>Ditrysia</taxon>
        <taxon>Papilionoidea</taxon>
        <taxon>Pieridae</taxon>
        <taxon>Pierinae</taxon>
        <taxon>Pieris</taxon>
    </lineage>
</organism>
<dbReference type="EMBL" id="CALOZG010000042">
    <property type="protein sequence ID" value="CAH4035694.1"/>
    <property type="molecule type" value="Genomic_DNA"/>
</dbReference>
<comment type="caution">
    <text evidence="3">The sequence shown here is derived from an EMBL/GenBank/DDBJ whole genome shotgun (WGS) entry which is preliminary data.</text>
</comment>
<evidence type="ECO:0000313" key="4">
    <source>
        <dbReference type="Proteomes" id="UP001152562"/>
    </source>
</evidence>
<feature type="region of interest" description="Disordered" evidence="1">
    <location>
        <begin position="519"/>
        <end position="539"/>
    </location>
</feature>
<dbReference type="Proteomes" id="UP001152562">
    <property type="component" value="Unassembled WGS sequence"/>
</dbReference>
<keyword evidence="4" id="KW-1185">Reference proteome</keyword>
<reference evidence="3" key="1">
    <citation type="submission" date="2022-05" db="EMBL/GenBank/DDBJ databases">
        <authorList>
            <person name="Okamura Y."/>
        </authorList>
    </citation>
    <scope>NUCLEOTIDE SEQUENCE</scope>
</reference>
<keyword evidence="2" id="KW-1133">Transmembrane helix</keyword>
<keyword evidence="2" id="KW-0812">Transmembrane</keyword>
<feature type="transmembrane region" description="Helical" evidence="2">
    <location>
        <begin position="316"/>
        <end position="339"/>
    </location>
</feature>
<feature type="region of interest" description="Disordered" evidence="1">
    <location>
        <begin position="78"/>
        <end position="99"/>
    </location>
</feature>
<gene>
    <name evidence="3" type="ORF">PIBRA_LOCUS11732</name>
</gene>
<evidence type="ECO:0000256" key="1">
    <source>
        <dbReference type="SAM" id="MobiDB-lite"/>
    </source>
</evidence>
<accession>A0A9P0TPV0</accession>
<proteinExistence type="predicted"/>
<sequence>MHGLHLIKFLNREPGSSQVVQQKPESVRQHCNQTEKLVTQIFKPQVHAENEDNIPRSKISKRFHSFLLRKGNTLSNDSFCTDRRRKHKRNDKEKSKTKRKVFLPRSGSVSDKIEVLFKSKNWKSKRRRPSTFNSKDICKYAIHYNSKSSHDINYDKKNRNNKFCCRLHIPQVKRRRRSTTIPTASSDNVRHRNFYSDHNIQHTNLKSTCQHHAHQLDGTYNVIDFSKAARFNPNDSSKCEPRLFSTQHIAVPTTSFDNSKGGGDNAALLPVQGNCLVPTLQPKIRPKTKVLSKYKNSSRSSNVPTCPIFITKSVKLTLFALSVIIWFPCILMMSLLWIVSYPMRPHEILQTVRDIESCKTEICQNDDQDFWQSIYTCVAGAVKKLLGFYEAMFSLIKDRNVTKFKRNRLRFGASQSTLLRRNRNKQYPNPQKKYKLYYDNDRGWVMKPIKVRKDKGFEKTFTTREEALSEEDKLDKNGPALDLIKCKNDVSNVKFPFKDSKVTKKEQELESQDLYAQSRQESVETKEHQIQGISRNRQNENNNTKVGDCLCEHIKKNVPQDVKCVCESVQTESKPLKSKNVPVYSSLQKSPKFVTFNDKIQPHSNSHCICPNDVFSNVWRPCKNCCSLKSTCIHNKPNVRMNEKKAPSLPVIQRRCLCNYVCYKLNDNYL</sequence>
<protein>
    <submittedName>
        <fullName evidence="3">Uncharacterized protein</fullName>
    </submittedName>
</protein>
<keyword evidence="2" id="KW-0472">Membrane</keyword>
<dbReference type="AlphaFoldDB" id="A0A9P0TPV0"/>
<evidence type="ECO:0000256" key="2">
    <source>
        <dbReference type="SAM" id="Phobius"/>
    </source>
</evidence>
<feature type="compositionally biased region" description="Basic residues" evidence="1">
    <location>
        <begin position="83"/>
        <end position="99"/>
    </location>
</feature>